<dbReference type="SMART" id="SM00388">
    <property type="entry name" value="HisKA"/>
    <property type="match status" value="1"/>
</dbReference>
<dbReference type="InterPro" id="IPR000700">
    <property type="entry name" value="PAS-assoc_C"/>
</dbReference>
<dbReference type="Pfam" id="PF00512">
    <property type="entry name" value="HisKA"/>
    <property type="match status" value="1"/>
</dbReference>
<dbReference type="PANTHER" id="PTHR43547:SF2">
    <property type="entry name" value="HYBRID SIGNAL TRANSDUCTION HISTIDINE KINASE C"/>
    <property type="match status" value="1"/>
</dbReference>
<dbReference type="Gene3D" id="3.30.450.40">
    <property type="match status" value="3"/>
</dbReference>
<organism evidence="9">
    <name type="scientific">Thermosporothrix sp. COM3</name>
    <dbReference type="NCBI Taxonomy" id="2490863"/>
    <lineage>
        <taxon>Bacteria</taxon>
        <taxon>Bacillati</taxon>
        <taxon>Chloroflexota</taxon>
        <taxon>Ktedonobacteria</taxon>
        <taxon>Ktedonobacterales</taxon>
        <taxon>Thermosporotrichaceae</taxon>
        <taxon>Thermosporothrix</taxon>
    </lineage>
</organism>
<evidence type="ECO:0000256" key="5">
    <source>
        <dbReference type="ARBA" id="ARBA00022777"/>
    </source>
</evidence>
<protein>
    <recommendedName>
        <fullName evidence="2">histidine kinase</fullName>
        <ecNumber evidence="2">2.7.13.3</ecNumber>
    </recommendedName>
</protein>
<gene>
    <name evidence="9" type="ORF">KTC_61330</name>
</gene>
<dbReference type="Gene3D" id="3.30.565.10">
    <property type="entry name" value="Histidine kinase-like ATPase, C-terminal domain"/>
    <property type="match status" value="1"/>
</dbReference>
<dbReference type="Pfam" id="PF02518">
    <property type="entry name" value="HATPase_c"/>
    <property type="match status" value="1"/>
</dbReference>
<feature type="domain" description="PAC" evidence="8">
    <location>
        <begin position="471"/>
        <end position="524"/>
    </location>
</feature>
<evidence type="ECO:0000256" key="4">
    <source>
        <dbReference type="ARBA" id="ARBA00022679"/>
    </source>
</evidence>
<reference evidence="9" key="1">
    <citation type="submission" date="2018-12" db="EMBL/GenBank/DDBJ databases">
        <title>Novel natural products biosynthetic potential of the class Ktedonobacteria.</title>
        <authorList>
            <person name="Zheng Y."/>
            <person name="Saitou A."/>
            <person name="Wang C.M."/>
            <person name="Toyoda A."/>
            <person name="Minakuchi Y."/>
            <person name="Sekiguchi Y."/>
            <person name="Ueda K."/>
            <person name="Takano H."/>
            <person name="Sakai Y."/>
            <person name="Yokota A."/>
            <person name="Yabe S."/>
        </authorList>
    </citation>
    <scope>NUCLEOTIDE SEQUENCE</scope>
    <source>
        <strain evidence="9">COM3</strain>
    </source>
</reference>
<dbReference type="SUPFAM" id="SSF55874">
    <property type="entry name" value="ATPase domain of HSP90 chaperone/DNA topoisomerase II/histidine kinase"/>
    <property type="match status" value="1"/>
</dbReference>
<evidence type="ECO:0000259" key="8">
    <source>
        <dbReference type="PROSITE" id="PS50113"/>
    </source>
</evidence>
<dbReference type="CDD" id="cd00075">
    <property type="entry name" value="HATPase"/>
    <property type="match status" value="1"/>
</dbReference>
<sequence>MPDKRPLSTSGEEHHQLLNALRESELLRELSELLASSLDPTRILQVLVKRTTEVCEVERCAVWLLDEAQGVFLPSAYHFATPQLRGKKLQIADYIWHRSRLPYNDPVVHQLFHQEHKHLSIIDLRKASSQFMRTIAEKFFVHSVLLVALIREGRPVGVMSLDNPGKTVTFSPEQQQLAQAIGHQAAIAIHNARLYQEAQTERMRAERLIQRAQSIYKVAAAVNSGEALATILDIASEQLVQGMGAESTVIALLHADHLIVTGTGGSIAPASDFPLSPALSLLPTCEQAAIEGSPRFIRTHQAEAEERAWFQLLGSSACMIVPLVGEKQQSGQQKDTTTHCLGIAFINYPREARTPTSGYYAFALDIAAQCALAIEKARILAEAHQAATLATERANTLKATFDAMSEGILVLDMDGFGIMHNSMARRLLTLPHKKPIQAAEITRLQRAYTLQGQPIPAEDFPLLRALRGEHIRGERYISRQMDDIDRIIEVNVAPVYADTATQMGIVCAFRDVTEQVYAERRVRRALDTILHAAEAISSQTDIEELLHSLLARTLIALNCNRGMVLRYNEDQQDFVPFIAIGFEDERGLSWLEEQASWLYPEGDQYAGFRQRILAGNVTLISGDQCPEHPNPYYETMILAAPIKHNSTLQGLILLDRSLLLQKEQEGQSGSTRPLSNPLFSSWDLTVVEGIAQFAGLIVEQARLQQEAETARLNEAIMRQANELKDEFLSITAHEFRTPLTIIVAHVQMMARNLNKHPDLNNTLSAKLHDSISIVDDQAHQLTNIVNTFLEVTRLNKGQIIIKEEEINLPDIIHRAVEDHATTSPIHQLHFNMKEGEYRVKGDSARLSQIFANLLQNAIKYSPQGGPITVTLQKRQHNGKLVAEVHVEDKGVGIPVEAQSRLFERFYRAPNISHSQSRGVGLGLYLVAQFLHLHGGTIRVESSGIPGEGSCFIITLPLLEGTS</sequence>
<dbReference type="InterPro" id="IPR003018">
    <property type="entry name" value="GAF"/>
</dbReference>
<dbReference type="PROSITE" id="PS50109">
    <property type="entry name" value="HIS_KIN"/>
    <property type="match status" value="1"/>
</dbReference>
<keyword evidence="5" id="KW-0418">Kinase</keyword>
<dbReference type="SMART" id="SM00065">
    <property type="entry name" value="GAF"/>
    <property type="match status" value="3"/>
</dbReference>
<dbReference type="PROSITE" id="PS50113">
    <property type="entry name" value="PAC"/>
    <property type="match status" value="1"/>
</dbReference>
<dbReference type="Gene3D" id="1.10.287.130">
    <property type="match status" value="1"/>
</dbReference>
<name>A0A455SWV9_9CHLR</name>
<dbReference type="EMBL" id="AP019376">
    <property type="protein sequence ID" value="BBH91382.1"/>
    <property type="molecule type" value="Genomic_DNA"/>
</dbReference>
<keyword evidence="6" id="KW-0902">Two-component regulatory system</keyword>
<dbReference type="Gene3D" id="3.30.450.20">
    <property type="entry name" value="PAS domain"/>
    <property type="match status" value="1"/>
</dbReference>
<dbReference type="InterPro" id="IPR036097">
    <property type="entry name" value="HisK_dim/P_sf"/>
</dbReference>
<dbReference type="Pfam" id="PF12860">
    <property type="entry name" value="PAS_7"/>
    <property type="match status" value="1"/>
</dbReference>
<dbReference type="InterPro" id="IPR035965">
    <property type="entry name" value="PAS-like_dom_sf"/>
</dbReference>
<feature type="domain" description="Histidine kinase" evidence="7">
    <location>
        <begin position="730"/>
        <end position="959"/>
    </location>
</feature>
<accession>A0A455SWV9</accession>
<dbReference type="FunFam" id="3.30.565.10:FF:000006">
    <property type="entry name" value="Sensor histidine kinase WalK"/>
    <property type="match status" value="1"/>
</dbReference>
<dbReference type="InterPro" id="IPR036890">
    <property type="entry name" value="HATPase_C_sf"/>
</dbReference>
<dbReference type="InterPro" id="IPR003594">
    <property type="entry name" value="HATPase_dom"/>
</dbReference>
<keyword evidence="4" id="KW-0808">Transferase</keyword>
<dbReference type="PANTHER" id="PTHR43547">
    <property type="entry name" value="TWO-COMPONENT HISTIDINE KINASE"/>
    <property type="match status" value="1"/>
</dbReference>
<evidence type="ECO:0000256" key="6">
    <source>
        <dbReference type="ARBA" id="ARBA00023012"/>
    </source>
</evidence>
<dbReference type="SMART" id="SM00387">
    <property type="entry name" value="HATPase_c"/>
    <property type="match status" value="1"/>
</dbReference>
<dbReference type="InterPro" id="IPR005467">
    <property type="entry name" value="His_kinase_dom"/>
</dbReference>
<dbReference type="EC" id="2.7.13.3" evidence="2"/>
<dbReference type="Pfam" id="PF01590">
    <property type="entry name" value="GAF"/>
    <property type="match status" value="3"/>
</dbReference>
<evidence type="ECO:0000256" key="3">
    <source>
        <dbReference type="ARBA" id="ARBA00022553"/>
    </source>
</evidence>
<dbReference type="SUPFAM" id="SSF55781">
    <property type="entry name" value="GAF domain-like"/>
    <property type="match status" value="3"/>
</dbReference>
<dbReference type="CDD" id="cd00082">
    <property type="entry name" value="HisKA"/>
    <property type="match status" value="1"/>
</dbReference>
<dbReference type="InterPro" id="IPR029016">
    <property type="entry name" value="GAF-like_dom_sf"/>
</dbReference>
<keyword evidence="3" id="KW-0597">Phosphoprotein</keyword>
<dbReference type="InterPro" id="IPR003661">
    <property type="entry name" value="HisK_dim/P_dom"/>
</dbReference>
<proteinExistence type="predicted"/>
<dbReference type="SUPFAM" id="SSF47384">
    <property type="entry name" value="Homodimeric domain of signal transducing histidine kinase"/>
    <property type="match status" value="1"/>
</dbReference>
<comment type="catalytic activity">
    <reaction evidence="1">
        <text>ATP + protein L-histidine = ADP + protein N-phospho-L-histidine.</text>
        <dbReference type="EC" id="2.7.13.3"/>
    </reaction>
</comment>
<dbReference type="SUPFAM" id="SSF55785">
    <property type="entry name" value="PYP-like sensor domain (PAS domain)"/>
    <property type="match status" value="1"/>
</dbReference>
<evidence type="ECO:0000256" key="1">
    <source>
        <dbReference type="ARBA" id="ARBA00000085"/>
    </source>
</evidence>
<evidence type="ECO:0000256" key="2">
    <source>
        <dbReference type="ARBA" id="ARBA00012438"/>
    </source>
</evidence>
<evidence type="ECO:0000313" key="9">
    <source>
        <dbReference type="EMBL" id="BBH91382.1"/>
    </source>
</evidence>
<dbReference type="AlphaFoldDB" id="A0A455SWV9"/>
<evidence type="ECO:0000259" key="7">
    <source>
        <dbReference type="PROSITE" id="PS50109"/>
    </source>
</evidence>
<dbReference type="GO" id="GO:0000155">
    <property type="term" value="F:phosphorelay sensor kinase activity"/>
    <property type="evidence" value="ECO:0007669"/>
    <property type="project" value="InterPro"/>
</dbReference>
<dbReference type="PRINTS" id="PR00344">
    <property type="entry name" value="BCTRLSENSOR"/>
</dbReference>
<dbReference type="InterPro" id="IPR004358">
    <property type="entry name" value="Sig_transdc_His_kin-like_C"/>
</dbReference>